<evidence type="ECO:0000259" key="1">
    <source>
        <dbReference type="Pfam" id="PF13472"/>
    </source>
</evidence>
<dbReference type="Pfam" id="PF13472">
    <property type="entry name" value="Lipase_GDSL_2"/>
    <property type="match status" value="1"/>
</dbReference>
<gene>
    <name evidence="2" type="ORF">F4693_003600</name>
</gene>
<reference evidence="2 3" key="2">
    <citation type="submission" date="2020-08" db="EMBL/GenBank/DDBJ databases">
        <authorList>
            <person name="Partida-Martinez L."/>
            <person name="Huntemann M."/>
            <person name="Clum A."/>
            <person name="Wang J."/>
            <person name="Palaniappan K."/>
            <person name="Ritter S."/>
            <person name="Chen I.-M."/>
            <person name="Stamatis D."/>
            <person name="Reddy T."/>
            <person name="O'Malley R."/>
            <person name="Daum C."/>
            <person name="Shapiro N."/>
            <person name="Ivanova N."/>
            <person name="Kyrpides N."/>
            <person name="Woyke T."/>
        </authorList>
    </citation>
    <scope>NUCLEOTIDE SEQUENCE [LARGE SCALE GENOMIC DNA]</scope>
    <source>
        <strain evidence="2 3">AS3.13</strain>
    </source>
</reference>
<evidence type="ECO:0000313" key="3">
    <source>
        <dbReference type="Proteomes" id="UP000522313"/>
    </source>
</evidence>
<dbReference type="Proteomes" id="UP000522313">
    <property type="component" value="Unassembled WGS sequence"/>
</dbReference>
<dbReference type="InterPro" id="IPR013830">
    <property type="entry name" value="SGNH_hydro"/>
</dbReference>
<dbReference type="RefSeq" id="WP_184508448.1">
    <property type="nucleotide sequence ID" value="NZ_JACHBT010000027.1"/>
</dbReference>
<evidence type="ECO:0000313" key="2">
    <source>
        <dbReference type="EMBL" id="MBB6506595.1"/>
    </source>
</evidence>
<comment type="caution">
    <text evidence="2">The sequence shown here is derived from an EMBL/GenBank/DDBJ whole genome shotgun (WGS) entry which is preliminary data.</text>
</comment>
<dbReference type="EMBL" id="JACHBT010000027">
    <property type="protein sequence ID" value="MBB6506595.1"/>
    <property type="molecule type" value="Genomic_DNA"/>
</dbReference>
<organism evidence="2 3">
    <name type="scientific">Sphingomonas endophytica</name>
    <dbReference type="NCBI Taxonomy" id="869719"/>
    <lineage>
        <taxon>Bacteria</taxon>
        <taxon>Pseudomonadati</taxon>
        <taxon>Pseudomonadota</taxon>
        <taxon>Alphaproteobacteria</taxon>
        <taxon>Sphingomonadales</taxon>
        <taxon>Sphingomonadaceae</taxon>
        <taxon>Sphingomonas</taxon>
    </lineage>
</organism>
<proteinExistence type="predicted"/>
<dbReference type="SUPFAM" id="SSF52266">
    <property type="entry name" value="SGNH hydrolase"/>
    <property type="match status" value="1"/>
</dbReference>
<dbReference type="Gene3D" id="3.40.50.1110">
    <property type="entry name" value="SGNH hydrolase"/>
    <property type="match status" value="1"/>
</dbReference>
<dbReference type="GO" id="GO:0016788">
    <property type="term" value="F:hydrolase activity, acting on ester bonds"/>
    <property type="evidence" value="ECO:0007669"/>
    <property type="project" value="UniProtKB-ARBA"/>
</dbReference>
<dbReference type="InterPro" id="IPR036514">
    <property type="entry name" value="SGNH_hydro_sf"/>
</dbReference>
<accession>A0A7X0JG07</accession>
<reference evidence="2 3" key="1">
    <citation type="submission" date="2020-08" db="EMBL/GenBank/DDBJ databases">
        <title>The Agave Microbiome: Exploring the role of microbial communities in plant adaptations to desert environments.</title>
        <authorList>
            <person name="Partida-Martinez L.P."/>
        </authorList>
    </citation>
    <scope>NUCLEOTIDE SEQUENCE [LARGE SCALE GENOMIC DNA]</scope>
    <source>
        <strain evidence="2 3">AS3.13</strain>
    </source>
</reference>
<feature type="domain" description="SGNH hydrolase-type esterase" evidence="1">
    <location>
        <begin position="233"/>
        <end position="366"/>
    </location>
</feature>
<name>A0A7X0JG07_9SPHN</name>
<protein>
    <recommendedName>
        <fullName evidence="1">SGNH hydrolase-type esterase domain-containing protein</fullName>
    </recommendedName>
</protein>
<sequence length="384" mass="38552">MTRTSGSIGGAVTAASLARIGAPVPAVETSSATALLGWTAARGRLRSGMTDSARIAFVGDSKTMGAGAGTGTGFTVGAFARSRPARVAALLAAGGLATRADGFFGCAGLGSIADVLAYDPRRSGFSGWGGGSNSLGGAMMSAGNANPGQFQPGGAVDRCAVFIRNGSDRPAFTLTKGNESVTLTPSGPSGGFARLEASFATRDAAPIAVARSGTSGNLQLAGLIAWDSSKPGVEIANFGVYGVVSGYQADMTNAFSPAAALASYAPHLTIVNLGTNDIAQGVGMALWLGNLRIIVQQARLSGSVILTWPAVAGVSPAGGSDANRTLWRGALRALAFETGCLFIDDETMLGGRVAAQAGGAFADNLHEMPWAYDVEASAIARAIL</sequence>
<dbReference type="AlphaFoldDB" id="A0A7X0JG07"/>